<reference evidence="1" key="2">
    <citation type="journal article" date="2022" name="New Phytol.">
        <title>Evolutionary transition to the ectomycorrhizal habit in the genomes of a hyperdiverse lineage of mushroom-forming fungi.</title>
        <authorList>
            <person name="Looney B."/>
            <person name="Miyauchi S."/>
            <person name="Morin E."/>
            <person name="Drula E."/>
            <person name="Courty P.E."/>
            <person name="Kohler A."/>
            <person name="Kuo A."/>
            <person name="LaButti K."/>
            <person name="Pangilinan J."/>
            <person name="Lipzen A."/>
            <person name="Riley R."/>
            <person name="Andreopoulos W."/>
            <person name="He G."/>
            <person name="Johnson J."/>
            <person name="Nolan M."/>
            <person name="Tritt A."/>
            <person name="Barry K.W."/>
            <person name="Grigoriev I.V."/>
            <person name="Nagy L.G."/>
            <person name="Hibbett D."/>
            <person name="Henrissat B."/>
            <person name="Matheny P.B."/>
            <person name="Labbe J."/>
            <person name="Martin F.M."/>
        </authorList>
    </citation>
    <scope>NUCLEOTIDE SEQUENCE</scope>
    <source>
        <strain evidence="1">HHB10654</strain>
    </source>
</reference>
<dbReference type="EMBL" id="MU277210">
    <property type="protein sequence ID" value="KAI0061967.1"/>
    <property type="molecule type" value="Genomic_DNA"/>
</dbReference>
<keyword evidence="2" id="KW-1185">Reference proteome</keyword>
<evidence type="ECO:0000313" key="2">
    <source>
        <dbReference type="Proteomes" id="UP000814140"/>
    </source>
</evidence>
<organism evidence="1 2">
    <name type="scientific">Artomyces pyxidatus</name>
    <dbReference type="NCBI Taxonomy" id="48021"/>
    <lineage>
        <taxon>Eukaryota</taxon>
        <taxon>Fungi</taxon>
        <taxon>Dikarya</taxon>
        <taxon>Basidiomycota</taxon>
        <taxon>Agaricomycotina</taxon>
        <taxon>Agaricomycetes</taxon>
        <taxon>Russulales</taxon>
        <taxon>Auriscalpiaceae</taxon>
        <taxon>Artomyces</taxon>
    </lineage>
</organism>
<protein>
    <submittedName>
        <fullName evidence="1">Uncharacterized protein</fullName>
    </submittedName>
</protein>
<evidence type="ECO:0000313" key="1">
    <source>
        <dbReference type="EMBL" id="KAI0061967.1"/>
    </source>
</evidence>
<dbReference type="Proteomes" id="UP000814140">
    <property type="component" value="Unassembled WGS sequence"/>
</dbReference>
<proteinExistence type="predicted"/>
<sequence length="365" mass="40969">MSRPRTQASTSAVFDPRKDVGVLAERVTNVSSTDFPGYRPGEDTGWDLQQFKERLQVKVKRLSNRSIEFDLVGVDASIANALRRILIAEVPVVAIEYVYSWNNTSVMVDEVFAHRLGLIPLNVDPALIEMKESPTDQATDRNTIVFKLNVTCTRRPDAPRDSVDPSKLFFNSEVLSSDLVWEPQGEQEDVFAKPPGPTNPNIVLVKLRPGQEINMEMHAVKGVGKDHAKFSPVATASYRLLPKIILNPAKPVPPHLAEKFQKCFSPGVIRVHPTTKEVSVDPENVRKDSVSREVLRHPEFEGCVQLARVRDHFIFNIESEGAYEPQRLLLESVKVMREKISSLRRAAEALLVSEKTDVDVQMNDV</sequence>
<gene>
    <name evidence="1" type="ORF">BV25DRAFT_1826267</name>
</gene>
<reference evidence="1" key="1">
    <citation type="submission" date="2021-03" db="EMBL/GenBank/DDBJ databases">
        <authorList>
            <consortium name="DOE Joint Genome Institute"/>
            <person name="Ahrendt S."/>
            <person name="Looney B.P."/>
            <person name="Miyauchi S."/>
            <person name="Morin E."/>
            <person name="Drula E."/>
            <person name="Courty P.E."/>
            <person name="Chicoki N."/>
            <person name="Fauchery L."/>
            <person name="Kohler A."/>
            <person name="Kuo A."/>
            <person name="Labutti K."/>
            <person name="Pangilinan J."/>
            <person name="Lipzen A."/>
            <person name="Riley R."/>
            <person name="Andreopoulos W."/>
            <person name="He G."/>
            <person name="Johnson J."/>
            <person name="Barry K.W."/>
            <person name="Grigoriev I.V."/>
            <person name="Nagy L."/>
            <person name="Hibbett D."/>
            <person name="Henrissat B."/>
            <person name="Matheny P.B."/>
            <person name="Labbe J."/>
            <person name="Martin F."/>
        </authorList>
    </citation>
    <scope>NUCLEOTIDE SEQUENCE</scope>
    <source>
        <strain evidence="1">HHB10654</strain>
    </source>
</reference>
<accession>A0ACB8T0H6</accession>
<comment type="caution">
    <text evidence="1">The sequence shown here is derived from an EMBL/GenBank/DDBJ whole genome shotgun (WGS) entry which is preliminary data.</text>
</comment>
<name>A0ACB8T0H6_9AGAM</name>